<evidence type="ECO:0000256" key="1">
    <source>
        <dbReference type="SAM" id="MobiDB-lite"/>
    </source>
</evidence>
<dbReference type="AlphaFoldDB" id="A0A0C2X2Y2"/>
<reference evidence="3" key="2">
    <citation type="submission" date="2015-01" db="EMBL/GenBank/DDBJ databases">
        <title>Evolutionary Origins and Diversification of the Mycorrhizal Mutualists.</title>
        <authorList>
            <consortium name="DOE Joint Genome Institute"/>
            <consortium name="Mycorrhizal Genomics Consortium"/>
            <person name="Kohler A."/>
            <person name="Kuo A."/>
            <person name="Nagy L.G."/>
            <person name="Floudas D."/>
            <person name="Copeland A."/>
            <person name="Barry K.W."/>
            <person name="Cichocki N."/>
            <person name="Veneault-Fourrey C."/>
            <person name="LaButti K."/>
            <person name="Lindquist E.A."/>
            <person name="Lipzen A."/>
            <person name="Lundell T."/>
            <person name="Morin E."/>
            <person name="Murat C."/>
            <person name="Riley R."/>
            <person name="Ohm R."/>
            <person name="Sun H."/>
            <person name="Tunlid A."/>
            <person name="Henrissat B."/>
            <person name="Grigoriev I.V."/>
            <person name="Hibbett D.S."/>
            <person name="Martin F."/>
        </authorList>
    </citation>
    <scope>NUCLEOTIDE SEQUENCE [LARGE SCALE GENOMIC DNA]</scope>
    <source>
        <strain evidence="3">MAFF 305830</strain>
    </source>
</reference>
<proteinExistence type="predicted"/>
<dbReference type="OrthoDB" id="10479595at2759"/>
<evidence type="ECO:0000313" key="2">
    <source>
        <dbReference type="EMBL" id="KIM23827.1"/>
    </source>
</evidence>
<dbReference type="HOGENOM" id="CLU_1489878_0_0_1"/>
<feature type="region of interest" description="Disordered" evidence="1">
    <location>
        <begin position="71"/>
        <end position="181"/>
    </location>
</feature>
<name>A0A0C2X2Y2_SERVB</name>
<sequence>MTMNTSTSPKNSGKTSSTNAANDADAPFLGTPYIIDMQRPYEYPFPSPATESCPSLLLPYTHSAPLANAYVSATTPPPPTSLVHRTSTHDGHGHGAHGSTPYPMSGSAISHPPIAFRPSTLLRRRSSHHQPDPFSALSSMPVPIPPRLLSKDSPLIAPNPNNNGRQWRKSRRTDSEGGAVK</sequence>
<feature type="region of interest" description="Disordered" evidence="1">
    <location>
        <begin position="1"/>
        <end position="28"/>
    </location>
</feature>
<dbReference type="EMBL" id="KN824331">
    <property type="protein sequence ID" value="KIM23827.1"/>
    <property type="molecule type" value="Genomic_DNA"/>
</dbReference>
<dbReference type="Proteomes" id="UP000054097">
    <property type="component" value="Unassembled WGS sequence"/>
</dbReference>
<protein>
    <submittedName>
        <fullName evidence="2">Uncharacterized protein</fullName>
    </submittedName>
</protein>
<keyword evidence="3" id="KW-1185">Reference proteome</keyword>
<accession>A0A0C2X2Y2</accession>
<organism evidence="2 3">
    <name type="scientific">Serendipita vermifera MAFF 305830</name>
    <dbReference type="NCBI Taxonomy" id="933852"/>
    <lineage>
        <taxon>Eukaryota</taxon>
        <taxon>Fungi</taxon>
        <taxon>Dikarya</taxon>
        <taxon>Basidiomycota</taxon>
        <taxon>Agaricomycotina</taxon>
        <taxon>Agaricomycetes</taxon>
        <taxon>Sebacinales</taxon>
        <taxon>Serendipitaceae</taxon>
        <taxon>Serendipita</taxon>
    </lineage>
</organism>
<reference evidence="2 3" key="1">
    <citation type="submission" date="2014-04" db="EMBL/GenBank/DDBJ databases">
        <authorList>
            <consortium name="DOE Joint Genome Institute"/>
            <person name="Kuo A."/>
            <person name="Zuccaro A."/>
            <person name="Kohler A."/>
            <person name="Nagy L.G."/>
            <person name="Floudas D."/>
            <person name="Copeland A."/>
            <person name="Barry K.W."/>
            <person name="Cichocki N."/>
            <person name="Veneault-Fourrey C."/>
            <person name="LaButti K."/>
            <person name="Lindquist E.A."/>
            <person name="Lipzen A."/>
            <person name="Lundell T."/>
            <person name="Morin E."/>
            <person name="Murat C."/>
            <person name="Sun H."/>
            <person name="Tunlid A."/>
            <person name="Henrissat B."/>
            <person name="Grigoriev I.V."/>
            <person name="Hibbett D.S."/>
            <person name="Martin F."/>
            <person name="Nordberg H.P."/>
            <person name="Cantor M.N."/>
            <person name="Hua S.X."/>
        </authorList>
    </citation>
    <scope>NUCLEOTIDE SEQUENCE [LARGE SCALE GENOMIC DNA]</scope>
    <source>
        <strain evidence="2 3">MAFF 305830</strain>
    </source>
</reference>
<feature type="compositionally biased region" description="Polar residues" evidence="1">
    <location>
        <begin position="1"/>
        <end position="21"/>
    </location>
</feature>
<evidence type="ECO:0000313" key="3">
    <source>
        <dbReference type="Proteomes" id="UP000054097"/>
    </source>
</evidence>
<gene>
    <name evidence="2" type="ORF">M408DRAFT_332111</name>
</gene>